<dbReference type="Proteomes" id="UP000310636">
    <property type="component" value="Unassembled WGS sequence"/>
</dbReference>
<keyword evidence="1" id="KW-0732">Signal</keyword>
<evidence type="ECO:0000313" key="2">
    <source>
        <dbReference type="EMBL" id="THF74077.1"/>
    </source>
</evidence>
<dbReference type="PROSITE" id="PS51257">
    <property type="entry name" value="PROKAR_LIPOPROTEIN"/>
    <property type="match status" value="1"/>
</dbReference>
<sequence length="856" mass="94043">MNRLKGVLWAAVLLAGMSAAGCSGSGNGSSAAQADESALSSFEAGTALTAAFTDTKVEGMKGVAENDRLRLFADDQTGVVAVLDKNSGKVWYSNPSDRDSDTLASGVNKDLLSAQLRIDFYNNFGQLNSVNSYTDSVAHNQIKMEPIEGGVRIDYQFGTAEKTVDDLPMMLSRERYEAIVGKLDKTGQRALAIGYKEDEEQGTYIRNDSALKGLQLERALQAFEAAGYTEEDLQKDIEELGLDQTKPEPRVFLASIEYKLDGDSLVAKVPASSIQFPDDYPINTISLLSYFGAADSEATGAMLVPDGSGALIRLNNGKTRYPSYQQLVYGSDQTIARLEDAAREQEVRLPVFGLIDGDAAFLGIIEEGEAVASIQADVSGRLNSYNSVSSSFYVVNETKVYLTANDQERSLPKFQQHPTKADFAVRYSFFGKEEASYTGMAKYYQQYLQERGGLPAAKRDDAAVSAESQDVPFYLQMIGAISKQKHVLGIPYNALEPLTTFKQAESIVEEVRKLDISNIKVQFSGWFNNGLDHRVPSGVKVDGAIGGSKGLKQFADYAQKTGIGFFPDVAFVQANSSKGFDEADDASRSLRDEPAAVYPVERALNRRDRTKSPAYVVSPRLVPDYVERLLKGVAGYEIEGLSLRDLAADLNSDYRKSNEIDRTESQARSLQSLEAIRSANLDILANGGNAFTLPYVSDLTNAPMTSSRFKIEDEEIPFFQMVVRGYVEYAGAPYNLSTYTDPSEYILKSLEYGSGVYFEWIYEPNYKVKDTENNDLYAVNYEQWLALAGDIYKEVNDVLGQVQGQRIISHDKLDDGVYKTVFENGVYVIVNYNHAAVQVDGKRIEADSYATGGAAT</sequence>
<gene>
    <name evidence="2" type="ORF">E6C55_26685</name>
</gene>
<name>A0A4V3WDY4_9BACL</name>
<protein>
    <recommendedName>
        <fullName evidence="4">DUF4852 domain-containing protein</fullName>
    </recommendedName>
</protein>
<reference evidence="2 3" key="1">
    <citation type="submission" date="2019-04" db="EMBL/GenBank/DDBJ databases">
        <title>Cohnella sp. nov. isolated from preserved vegetables.</title>
        <authorList>
            <person name="Lin S.-Y."/>
            <person name="Hung M.-H."/>
            <person name="Young C.-C."/>
        </authorList>
    </citation>
    <scope>NUCLEOTIDE SEQUENCE [LARGE SCALE GENOMIC DNA]</scope>
    <source>
        <strain evidence="2 3">CC-MHH1044</strain>
    </source>
</reference>
<evidence type="ECO:0008006" key="4">
    <source>
        <dbReference type="Google" id="ProtNLM"/>
    </source>
</evidence>
<dbReference type="Pfam" id="PF18952">
    <property type="entry name" value="DUF5696"/>
    <property type="match status" value="1"/>
</dbReference>
<proteinExistence type="predicted"/>
<organism evidence="2 3">
    <name type="scientific">Cohnella fermenti</name>
    <dbReference type="NCBI Taxonomy" id="2565925"/>
    <lineage>
        <taxon>Bacteria</taxon>
        <taxon>Bacillati</taxon>
        <taxon>Bacillota</taxon>
        <taxon>Bacilli</taxon>
        <taxon>Bacillales</taxon>
        <taxon>Paenibacillaceae</taxon>
        <taxon>Cohnella</taxon>
    </lineage>
</organism>
<keyword evidence="3" id="KW-1185">Reference proteome</keyword>
<comment type="caution">
    <text evidence="2">The sequence shown here is derived from an EMBL/GenBank/DDBJ whole genome shotgun (WGS) entry which is preliminary data.</text>
</comment>
<dbReference type="EMBL" id="SSOB01000045">
    <property type="protein sequence ID" value="THF74077.1"/>
    <property type="molecule type" value="Genomic_DNA"/>
</dbReference>
<dbReference type="AlphaFoldDB" id="A0A4V3WDY4"/>
<accession>A0A4V3WDY4</accession>
<evidence type="ECO:0000313" key="3">
    <source>
        <dbReference type="Proteomes" id="UP000310636"/>
    </source>
</evidence>
<evidence type="ECO:0000256" key="1">
    <source>
        <dbReference type="SAM" id="SignalP"/>
    </source>
</evidence>
<feature type="signal peptide" evidence="1">
    <location>
        <begin position="1"/>
        <end position="20"/>
    </location>
</feature>
<dbReference type="InterPro" id="IPR043751">
    <property type="entry name" value="DUF5696"/>
</dbReference>
<feature type="chain" id="PRO_5039607888" description="DUF4852 domain-containing protein" evidence="1">
    <location>
        <begin position="21"/>
        <end position="856"/>
    </location>
</feature>
<dbReference type="OrthoDB" id="9793135at2"/>
<dbReference type="RefSeq" id="WP_136372888.1">
    <property type="nucleotide sequence ID" value="NZ_SSOB01000045.1"/>
</dbReference>